<evidence type="ECO:0000313" key="2">
    <source>
        <dbReference type="Proteomes" id="UP000078492"/>
    </source>
</evidence>
<gene>
    <name evidence="1" type="ORF">ALC57_13628</name>
</gene>
<reference evidence="1 2" key="1">
    <citation type="submission" date="2015-09" db="EMBL/GenBank/DDBJ databases">
        <title>Trachymyrmex cornetzi WGS genome.</title>
        <authorList>
            <person name="Nygaard S."/>
            <person name="Hu H."/>
            <person name="Boomsma J."/>
            <person name="Zhang G."/>
        </authorList>
    </citation>
    <scope>NUCLEOTIDE SEQUENCE [LARGE SCALE GENOMIC DNA]</scope>
    <source>
        <strain evidence="1">Tcor2-1</strain>
        <tissue evidence="1">Whole body</tissue>
    </source>
</reference>
<dbReference type="AlphaFoldDB" id="A0A195DNG9"/>
<evidence type="ECO:0000313" key="1">
    <source>
        <dbReference type="EMBL" id="KYN14044.1"/>
    </source>
</evidence>
<name>A0A195DNG9_9HYME</name>
<keyword evidence="2" id="KW-1185">Reference proteome</keyword>
<sequence>MFPERGRVKDIRPGMPRRLDDELMRRGGCLAENFRCIAFHLLQREVSECSFSDFVSLPTDDVCDQRSSPKRNIGRDSVVTYTVLHVFVLTKIPGSLPIKHSQKLT</sequence>
<accession>A0A195DNG9</accession>
<dbReference type="Proteomes" id="UP000078492">
    <property type="component" value="Unassembled WGS sequence"/>
</dbReference>
<protein>
    <submittedName>
        <fullName evidence="1">Uncharacterized protein</fullName>
    </submittedName>
</protein>
<proteinExistence type="predicted"/>
<organism evidence="1 2">
    <name type="scientific">Trachymyrmex cornetzi</name>
    <dbReference type="NCBI Taxonomy" id="471704"/>
    <lineage>
        <taxon>Eukaryota</taxon>
        <taxon>Metazoa</taxon>
        <taxon>Ecdysozoa</taxon>
        <taxon>Arthropoda</taxon>
        <taxon>Hexapoda</taxon>
        <taxon>Insecta</taxon>
        <taxon>Pterygota</taxon>
        <taxon>Neoptera</taxon>
        <taxon>Endopterygota</taxon>
        <taxon>Hymenoptera</taxon>
        <taxon>Apocrita</taxon>
        <taxon>Aculeata</taxon>
        <taxon>Formicoidea</taxon>
        <taxon>Formicidae</taxon>
        <taxon>Myrmicinae</taxon>
        <taxon>Trachymyrmex</taxon>
    </lineage>
</organism>
<dbReference type="EMBL" id="KQ980724">
    <property type="protein sequence ID" value="KYN14044.1"/>
    <property type="molecule type" value="Genomic_DNA"/>
</dbReference>